<dbReference type="PANTHER" id="PTHR11606">
    <property type="entry name" value="GLUTAMATE DEHYDROGENASE"/>
    <property type="match status" value="1"/>
</dbReference>
<evidence type="ECO:0000256" key="1">
    <source>
        <dbReference type="ARBA" id="ARBA00006382"/>
    </source>
</evidence>
<evidence type="ECO:0000259" key="8">
    <source>
        <dbReference type="SMART" id="SM00839"/>
    </source>
</evidence>
<dbReference type="Pfam" id="PF00208">
    <property type="entry name" value="ELFV_dehydrog"/>
    <property type="match status" value="1"/>
</dbReference>
<evidence type="ECO:0000256" key="3">
    <source>
        <dbReference type="PIRNR" id="PIRNR000185"/>
    </source>
</evidence>
<dbReference type="InterPro" id="IPR036291">
    <property type="entry name" value="NAD(P)-bd_dom_sf"/>
</dbReference>
<dbReference type="PIRSF" id="PIRSF000185">
    <property type="entry name" value="Glu_DH"/>
    <property type="match status" value="1"/>
</dbReference>
<evidence type="ECO:0000256" key="2">
    <source>
        <dbReference type="ARBA" id="ARBA00023002"/>
    </source>
</evidence>
<sequence>MTNANEPSFRESVDMMFNRAVALLDLPPGLEEKIRVCNATYTVRFGVRLRGKIETFTGYRSVHSEHMEPVKGGIRFAMGVNQDEVEALAALMTYKCALVEAPFGGSKGGLRIDPRQYDEHELELITRRFAYELIKRDLIDPAQNVPAPDMGTGEREMAWIADQYARMNTTDINAKACVTGKPLNAGGIAGRVEATGRGVQYALREFFRDPQGLAKAGLSGKLDGKRVIVQGLGNVGYHAVKFLSEEDGSKITGIIEHDGGLYSDAGLDVEAVRAWITEHGGVSGYPDARYVENGAAVMEEECDILIPAALEGVINLGNAGRIKAPLIIEAANGPVTAGADDILREKGAVIIPDMYANAGGVTVSYFEWVKNLSHIRFGRMQRRQEEGRHQLVVDELERLSADKNLGWQLSPNFKEKYLRGADELELVRSGLDDTMRISYQAMAEVWHGRDDVEDLRTAAYLVSISKVAASYRAKGL</sequence>
<dbReference type="FunFam" id="3.40.50.720:FF:000100">
    <property type="entry name" value="Glutamate dehydrogenase 1, mitochondrial"/>
    <property type="match status" value="1"/>
</dbReference>
<protein>
    <recommendedName>
        <fullName evidence="3">Glutamate dehydrogenase</fullName>
    </recommendedName>
</protein>
<dbReference type="CDD" id="cd01076">
    <property type="entry name" value="NAD_bind_1_Glu_DH"/>
    <property type="match status" value="1"/>
</dbReference>
<feature type="site" description="Important for catalysis" evidence="6">
    <location>
        <position position="149"/>
    </location>
</feature>
<dbReference type="GO" id="GO:0000166">
    <property type="term" value="F:nucleotide binding"/>
    <property type="evidence" value="ECO:0007669"/>
    <property type="project" value="UniProtKB-KW"/>
</dbReference>
<evidence type="ECO:0000256" key="7">
    <source>
        <dbReference type="RuleBase" id="RU004417"/>
    </source>
</evidence>
<dbReference type="FunFam" id="3.40.50.10860:FF:000003">
    <property type="entry name" value="Glutamate dehydrogenase"/>
    <property type="match status" value="1"/>
</dbReference>
<feature type="active site" description="Proton donor" evidence="4">
    <location>
        <position position="107"/>
    </location>
</feature>
<dbReference type="InterPro" id="IPR006097">
    <property type="entry name" value="Glu/Leu/Phe/Val/Trp_DH_dimer"/>
</dbReference>
<comment type="caution">
    <text evidence="9">The sequence shown here is derived from an EMBL/GenBank/DDBJ whole genome shotgun (WGS) entry which is preliminary data.</text>
</comment>
<name>A0A1L9NVC2_9RHOB</name>
<dbReference type="SUPFAM" id="SSF53223">
    <property type="entry name" value="Aminoacid dehydrogenase-like, N-terminal domain"/>
    <property type="match status" value="1"/>
</dbReference>
<dbReference type="InterPro" id="IPR046346">
    <property type="entry name" value="Aminoacid_DH-like_N_sf"/>
</dbReference>
<feature type="domain" description="Glutamate/phenylalanine/leucine/valine/L-tryptophan dehydrogenase C-terminal" evidence="8">
    <location>
        <begin position="188"/>
        <end position="475"/>
    </location>
</feature>
<dbReference type="OrthoDB" id="9803297at2"/>
<dbReference type="PANTHER" id="PTHR11606:SF13">
    <property type="entry name" value="GLUTAMATE DEHYDROGENASE 1, MITOCHONDRIAL"/>
    <property type="match status" value="1"/>
</dbReference>
<dbReference type="Pfam" id="PF02812">
    <property type="entry name" value="ELFV_dehydrog_N"/>
    <property type="match status" value="1"/>
</dbReference>
<organism evidence="9 10">
    <name type="scientific">Planktotalea frisia</name>
    <dbReference type="NCBI Taxonomy" id="696762"/>
    <lineage>
        <taxon>Bacteria</taxon>
        <taxon>Pseudomonadati</taxon>
        <taxon>Pseudomonadota</taxon>
        <taxon>Alphaproteobacteria</taxon>
        <taxon>Rhodobacterales</taxon>
        <taxon>Paracoccaceae</taxon>
        <taxon>Planktotalea</taxon>
    </lineage>
</organism>
<keyword evidence="5" id="KW-0547">Nucleotide-binding</keyword>
<dbReference type="InterPro" id="IPR006096">
    <property type="entry name" value="Glu/Leu/Phe/Val/Trp_DH_C"/>
</dbReference>
<evidence type="ECO:0000313" key="10">
    <source>
        <dbReference type="Proteomes" id="UP000184514"/>
    </source>
</evidence>
<comment type="similarity">
    <text evidence="1 3 7">Belongs to the Glu/Leu/Phe/Val dehydrogenases family.</text>
</comment>
<dbReference type="STRING" id="696762.PFRI_26500"/>
<evidence type="ECO:0000313" key="9">
    <source>
        <dbReference type="EMBL" id="OJI93132.1"/>
    </source>
</evidence>
<dbReference type="SMART" id="SM00839">
    <property type="entry name" value="ELFV_dehydrog"/>
    <property type="match status" value="1"/>
</dbReference>
<dbReference type="RefSeq" id="WP_072631185.1">
    <property type="nucleotide sequence ID" value="NZ_MLCB01000155.1"/>
</dbReference>
<feature type="binding site" evidence="5">
    <location>
        <position position="234"/>
    </location>
    <ligand>
        <name>NAD(+)</name>
        <dbReference type="ChEBI" id="CHEBI:57540"/>
    </ligand>
</feature>
<gene>
    <name evidence="9" type="primary">gdhA</name>
    <name evidence="9" type="ORF">PFRI_26500</name>
</gene>
<dbReference type="Gene3D" id="3.40.50.10860">
    <property type="entry name" value="Leucine Dehydrogenase, chain A, domain 1"/>
    <property type="match status" value="1"/>
</dbReference>
<feature type="binding site" evidence="5">
    <location>
        <position position="195"/>
    </location>
    <ligand>
        <name>NAD(+)</name>
        <dbReference type="ChEBI" id="CHEBI:57540"/>
    </ligand>
</feature>
<keyword evidence="10" id="KW-1185">Reference proteome</keyword>
<keyword evidence="2 3" id="KW-0560">Oxidoreductase</keyword>
<dbReference type="Proteomes" id="UP000184514">
    <property type="component" value="Unassembled WGS sequence"/>
</dbReference>
<dbReference type="InterPro" id="IPR033922">
    <property type="entry name" value="NAD_bind_Glu_DH"/>
</dbReference>
<dbReference type="SUPFAM" id="SSF51735">
    <property type="entry name" value="NAD(P)-binding Rossmann-fold domains"/>
    <property type="match status" value="1"/>
</dbReference>
<dbReference type="PRINTS" id="PR00082">
    <property type="entry name" value="GLFDHDRGNASE"/>
</dbReference>
<dbReference type="InterPro" id="IPR006095">
    <property type="entry name" value="Glu/Leu/Phe/Val/Trp_DH"/>
</dbReference>
<evidence type="ECO:0000256" key="5">
    <source>
        <dbReference type="PIRSR" id="PIRSR000185-2"/>
    </source>
</evidence>
<evidence type="ECO:0000256" key="6">
    <source>
        <dbReference type="PIRSR" id="PIRSR000185-3"/>
    </source>
</evidence>
<dbReference type="GO" id="GO:0006538">
    <property type="term" value="P:L-glutamate catabolic process"/>
    <property type="evidence" value="ECO:0007669"/>
    <property type="project" value="TreeGrafter"/>
</dbReference>
<feature type="binding site" evidence="5">
    <location>
        <position position="364"/>
    </location>
    <ligand>
        <name>substrate</name>
    </ligand>
</feature>
<dbReference type="EMBL" id="MLCB01000155">
    <property type="protein sequence ID" value="OJI93132.1"/>
    <property type="molecule type" value="Genomic_DNA"/>
</dbReference>
<dbReference type="Gene3D" id="3.40.50.720">
    <property type="entry name" value="NAD(P)-binding Rossmann-like Domain"/>
    <property type="match status" value="1"/>
</dbReference>
<dbReference type="AlphaFoldDB" id="A0A1L9NVC2"/>
<evidence type="ECO:0000256" key="4">
    <source>
        <dbReference type="PIRSR" id="PIRSR000185-1"/>
    </source>
</evidence>
<keyword evidence="5" id="KW-0520">NAD</keyword>
<reference evidence="9 10" key="1">
    <citation type="submission" date="2016-10" db="EMBL/GenBank/DDBJ databases">
        <title>Genome sequence of Planktotalea frisia SH6-1.</title>
        <authorList>
            <person name="Poehlein A."/>
            <person name="Bakenhus I."/>
            <person name="Voget S."/>
            <person name="Brinkhoff T."/>
            <person name="Simon M."/>
        </authorList>
    </citation>
    <scope>NUCLEOTIDE SEQUENCE [LARGE SCALE GENOMIC DNA]</scope>
    <source>
        <strain evidence="9 10">SH6-1</strain>
    </source>
</reference>
<proteinExistence type="inferred from homology"/>
<feature type="binding site" evidence="5">
    <location>
        <position position="95"/>
    </location>
    <ligand>
        <name>substrate</name>
    </ligand>
</feature>
<dbReference type="InterPro" id="IPR014362">
    <property type="entry name" value="Glu_DH"/>
</dbReference>
<accession>A0A1L9NVC2</accession>
<feature type="binding site" evidence="5">
    <location>
        <position position="71"/>
    </location>
    <ligand>
        <name>substrate</name>
    </ligand>
</feature>
<dbReference type="GO" id="GO:0004352">
    <property type="term" value="F:glutamate dehydrogenase (NAD+) activity"/>
    <property type="evidence" value="ECO:0007669"/>
    <property type="project" value="TreeGrafter"/>
</dbReference>